<gene>
    <name evidence="2" type="ordered locus">Desti_1212</name>
</gene>
<keyword evidence="1" id="KW-1133">Transmembrane helix</keyword>
<keyword evidence="3" id="KW-1185">Reference proteome</keyword>
<feature type="transmembrane region" description="Helical" evidence="1">
    <location>
        <begin position="94"/>
        <end position="115"/>
    </location>
</feature>
<dbReference type="OrthoDB" id="9782842at2"/>
<evidence type="ECO:0000313" key="2">
    <source>
        <dbReference type="EMBL" id="AFM23925.1"/>
    </source>
</evidence>
<name>I4C2Y4_DESTA</name>
<protein>
    <recommendedName>
        <fullName evidence="4">Zinc-finger domain-containing protein</fullName>
    </recommendedName>
</protein>
<dbReference type="AlphaFoldDB" id="I4C2Y4"/>
<evidence type="ECO:0008006" key="4">
    <source>
        <dbReference type="Google" id="ProtNLM"/>
    </source>
</evidence>
<accession>I4C2Y4</accession>
<dbReference type="KEGG" id="dti:Desti_1212"/>
<dbReference type="HOGENOM" id="CLU_1025755_0_0_7"/>
<evidence type="ECO:0000313" key="3">
    <source>
        <dbReference type="Proteomes" id="UP000006055"/>
    </source>
</evidence>
<dbReference type="RefSeq" id="WP_014809077.1">
    <property type="nucleotide sequence ID" value="NC_018025.1"/>
</dbReference>
<sequence length="271" mass="29550">MKQCERIVDLFGELHGDEVDGKTKIMVQDHLYNCPGCREEYKWYALTVQALGSLETVAPPPDFLAKLNARISSEPNHSFSFIEFFRNIFTSVPYMPLPAGVVALALVACIGLVVYKSSLSFMPTAKPEAISYHSGEKVGGLASRVSTSKTTPISTSPAPLLKNFPPTIAESIGADNLTLESNSIDTAIESLKKKILPNIQGKIVGDEKGFHNAGDVVLAVLIPSESYSRLTKELVDHGALAVGVGSEEKRYSPTQKDGNNVLLYIRFVHRR</sequence>
<evidence type="ECO:0000256" key="1">
    <source>
        <dbReference type="SAM" id="Phobius"/>
    </source>
</evidence>
<organism evidence="2 3">
    <name type="scientific">Desulfomonile tiedjei (strain ATCC 49306 / DSM 6799 / DCB-1)</name>
    <dbReference type="NCBI Taxonomy" id="706587"/>
    <lineage>
        <taxon>Bacteria</taxon>
        <taxon>Pseudomonadati</taxon>
        <taxon>Thermodesulfobacteriota</taxon>
        <taxon>Desulfomonilia</taxon>
        <taxon>Desulfomonilales</taxon>
        <taxon>Desulfomonilaceae</taxon>
        <taxon>Desulfomonile</taxon>
    </lineage>
</organism>
<keyword evidence="1" id="KW-0812">Transmembrane</keyword>
<keyword evidence="1" id="KW-0472">Membrane</keyword>
<dbReference type="EMBL" id="CP003360">
    <property type="protein sequence ID" value="AFM23925.1"/>
    <property type="molecule type" value="Genomic_DNA"/>
</dbReference>
<dbReference type="STRING" id="706587.Desti_1212"/>
<reference evidence="3" key="1">
    <citation type="submission" date="2012-06" db="EMBL/GenBank/DDBJ databases">
        <title>Complete sequence of chromosome of Desulfomonile tiedjei DSM 6799.</title>
        <authorList>
            <person name="Lucas S."/>
            <person name="Copeland A."/>
            <person name="Lapidus A."/>
            <person name="Glavina del Rio T."/>
            <person name="Dalin E."/>
            <person name="Tice H."/>
            <person name="Bruce D."/>
            <person name="Goodwin L."/>
            <person name="Pitluck S."/>
            <person name="Peters L."/>
            <person name="Ovchinnikova G."/>
            <person name="Zeytun A."/>
            <person name="Lu M."/>
            <person name="Kyrpides N."/>
            <person name="Mavromatis K."/>
            <person name="Ivanova N."/>
            <person name="Brettin T."/>
            <person name="Detter J.C."/>
            <person name="Han C."/>
            <person name="Larimer F."/>
            <person name="Land M."/>
            <person name="Hauser L."/>
            <person name="Markowitz V."/>
            <person name="Cheng J.-F."/>
            <person name="Hugenholtz P."/>
            <person name="Woyke T."/>
            <person name="Wu D."/>
            <person name="Spring S."/>
            <person name="Schroeder M."/>
            <person name="Brambilla E."/>
            <person name="Klenk H.-P."/>
            <person name="Eisen J.A."/>
        </authorList>
    </citation>
    <scope>NUCLEOTIDE SEQUENCE [LARGE SCALE GENOMIC DNA]</scope>
    <source>
        <strain evidence="3">ATCC 49306 / DSM 6799 / DCB-1</strain>
    </source>
</reference>
<proteinExistence type="predicted"/>
<dbReference type="Proteomes" id="UP000006055">
    <property type="component" value="Chromosome"/>
</dbReference>